<feature type="compositionally biased region" description="Basic and acidic residues" evidence="1">
    <location>
        <begin position="102"/>
        <end position="114"/>
    </location>
</feature>
<feature type="transmembrane region" description="Helical" evidence="2">
    <location>
        <begin position="171"/>
        <end position="190"/>
    </location>
</feature>
<dbReference type="WBParaSite" id="ECPE_0000066501-mRNA-1">
    <property type="protein sequence ID" value="ECPE_0000066501-mRNA-1"/>
    <property type="gene ID" value="ECPE_0000066501"/>
</dbReference>
<feature type="compositionally biased region" description="Low complexity" evidence="1">
    <location>
        <begin position="300"/>
        <end position="340"/>
    </location>
</feature>
<feature type="region of interest" description="Disordered" evidence="1">
    <location>
        <begin position="75"/>
        <end position="151"/>
    </location>
</feature>
<name>A0A183A130_9TREM</name>
<protein>
    <submittedName>
        <fullName evidence="3">Pecanex-like protein</fullName>
    </submittedName>
</protein>
<feature type="region of interest" description="Disordered" evidence="1">
    <location>
        <begin position="300"/>
        <end position="356"/>
    </location>
</feature>
<dbReference type="AlphaFoldDB" id="A0A183A130"/>
<evidence type="ECO:0000256" key="1">
    <source>
        <dbReference type="SAM" id="MobiDB-lite"/>
    </source>
</evidence>
<feature type="compositionally biased region" description="Polar residues" evidence="1">
    <location>
        <begin position="420"/>
        <end position="431"/>
    </location>
</feature>
<feature type="transmembrane region" description="Helical" evidence="2">
    <location>
        <begin position="197"/>
        <end position="223"/>
    </location>
</feature>
<feature type="region of interest" description="Disordered" evidence="1">
    <location>
        <begin position="418"/>
        <end position="489"/>
    </location>
</feature>
<feature type="compositionally biased region" description="Low complexity" evidence="1">
    <location>
        <begin position="437"/>
        <end position="472"/>
    </location>
</feature>
<keyword evidence="2" id="KW-0812">Transmembrane</keyword>
<proteinExistence type="predicted"/>
<evidence type="ECO:0000256" key="2">
    <source>
        <dbReference type="SAM" id="Phobius"/>
    </source>
</evidence>
<reference evidence="3" key="1">
    <citation type="submission" date="2016-06" db="UniProtKB">
        <authorList>
            <consortium name="WormBaseParasite"/>
        </authorList>
    </citation>
    <scope>IDENTIFICATION</scope>
</reference>
<feature type="compositionally biased region" description="Polar residues" evidence="1">
    <location>
        <begin position="85"/>
        <end position="95"/>
    </location>
</feature>
<keyword evidence="2" id="KW-0472">Membrane</keyword>
<sequence>LNPISTGLLLFSGGLGARLAAGFLGAWPDLHSWNRVGRRATENARFCLCRRPDCSSILSTQYCTVLNSSQPVPVTGPVPSVIKDQPQSNGDHSMNSSGSSKASDRSSSVRDDHHHHQPQQHPLSQSQKQSASNCAPIPAGRMGPCRGRPEQRYQRARSELVRLMCNQLSPALHTTVGLILALALLAAARVQFIANYFFYLIAFVSLICLLNTILFIPTLYYWLHPFKEAAFYGDYYLNNRRITRASSIDPGLQHFTPNSSGLGTTQSVEPPRVADPPVSQPPVIFPSSISASSLSSSGGSASSSANSSSSSSSSYSCHSPKSARSSSSNSVSVPDVVSDSQRTSQPLPRFDPVVDHGSFAKSRPSLLAQSTSELYALCGVRLRDVTQSLHRNFNWLDPAAAAAAVVAAAAAAAVASASSNSPPRHSQSNQPPSRPASLSTISEEPSHSSSTVSLNRISPSSAAGISSNSNPSNETTGSSPAVEALDLDR</sequence>
<keyword evidence="2" id="KW-1133">Transmembrane helix</keyword>
<evidence type="ECO:0000313" key="3">
    <source>
        <dbReference type="WBParaSite" id="ECPE_0000066501-mRNA-1"/>
    </source>
</evidence>
<organism evidence="3">
    <name type="scientific">Echinostoma caproni</name>
    <dbReference type="NCBI Taxonomy" id="27848"/>
    <lineage>
        <taxon>Eukaryota</taxon>
        <taxon>Metazoa</taxon>
        <taxon>Spiralia</taxon>
        <taxon>Lophotrochozoa</taxon>
        <taxon>Platyhelminthes</taxon>
        <taxon>Trematoda</taxon>
        <taxon>Digenea</taxon>
        <taxon>Plagiorchiida</taxon>
        <taxon>Echinostomata</taxon>
        <taxon>Echinostomatoidea</taxon>
        <taxon>Echinostomatidae</taxon>
        <taxon>Echinostoma</taxon>
    </lineage>
</organism>
<accession>A0A183A130</accession>